<dbReference type="EMBL" id="HBHK01014948">
    <property type="protein sequence ID" value="CAD9687060.1"/>
    <property type="molecule type" value="Transcribed_RNA"/>
</dbReference>
<evidence type="ECO:0000313" key="1">
    <source>
        <dbReference type="EMBL" id="CAD9687060.1"/>
    </source>
</evidence>
<protein>
    <submittedName>
        <fullName evidence="1">Uncharacterized protein</fullName>
    </submittedName>
</protein>
<accession>A0A7S2S1X2</accession>
<dbReference type="AlphaFoldDB" id="A0A7S2S1X2"/>
<reference evidence="1" key="1">
    <citation type="submission" date="2021-01" db="EMBL/GenBank/DDBJ databases">
        <authorList>
            <person name="Corre E."/>
            <person name="Pelletier E."/>
            <person name="Niang G."/>
            <person name="Scheremetjew M."/>
            <person name="Finn R."/>
            <person name="Kale V."/>
            <person name="Holt S."/>
            <person name="Cochrane G."/>
            <person name="Meng A."/>
            <person name="Brown T."/>
            <person name="Cohen L."/>
        </authorList>
    </citation>
    <scope>NUCLEOTIDE SEQUENCE</scope>
    <source>
        <strain evidence="1">NY070348D</strain>
    </source>
</reference>
<proteinExistence type="predicted"/>
<gene>
    <name evidence="1" type="ORF">QSP1433_LOCUS9373</name>
</gene>
<sequence length="393" mass="44114">MAGYGCKVGSGKYFDDGEVDRDFVAFGEMGMFPPRGLGLEHLCLSVGELDDMKEKCIELGCVGFSSKTGRFFKALVSTDRWVKSSCREDQVFVLDSTPPWHHLDMYCTLPEHALEDDFESASIEVEFYNDIPRTTNLYLCFFGGTMNNGSFYSGLQTNVGCPGHAHGGPRVFTADKAMGEWAQRDAQIEKEQDFGAIFSRWGPASIADAAVPCDPHSFAEADGYEGTFCSVRRHVEWGKGKYTLSLTLVSREENGSWVRYDITPEHGTMETIGWLLFRGTKPLRFKDRTIYNFVETYGGSVDTFCVNEYPPFKMQVDSLKFNGTLCEPPTKIEYFKQVPLFAYSFIPKDVPWKVTTVFGETCFGTRPDQTDTFPSYGTYELGTCQPNETTTPS</sequence>
<name>A0A7S2S1X2_9STRA</name>
<organism evidence="1">
    <name type="scientific">Mucochytrium quahogii</name>
    <dbReference type="NCBI Taxonomy" id="96639"/>
    <lineage>
        <taxon>Eukaryota</taxon>
        <taxon>Sar</taxon>
        <taxon>Stramenopiles</taxon>
        <taxon>Bigyra</taxon>
        <taxon>Labyrinthulomycetes</taxon>
        <taxon>Thraustochytrida</taxon>
        <taxon>Thraustochytriidae</taxon>
        <taxon>Mucochytrium</taxon>
    </lineage>
</organism>